<keyword evidence="2" id="KW-1185">Reference proteome</keyword>
<dbReference type="RefSeq" id="WP_052220317.1">
    <property type="nucleotide sequence ID" value="NZ_LHUR01000012.1"/>
</dbReference>
<organism evidence="1 2">
    <name type="scientific">Clostridium homopropionicum DSM 5847</name>
    <dbReference type="NCBI Taxonomy" id="1121318"/>
    <lineage>
        <taxon>Bacteria</taxon>
        <taxon>Bacillati</taxon>
        <taxon>Bacillota</taxon>
        <taxon>Clostridia</taxon>
        <taxon>Eubacteriales</taxon>
        <taxon>Clostridiaceae</taxon>
        <taxon>Clostridium</taxon>
    </lineage>
</organism>
<gene>
    <name evidence="1" type="ORF">CLHOM_07230</name>
</gene>
<reference evidence="2" key="1">
    <citation type="submission" date="2015-08" db="EMBL/GenBank/DDBJ databases">
        <title>Genome sequence of the strict anaerobe Clostridium homopropionicum LuHBu1 (DSM 5847T).</title>
        <authorList>
            <person name="Poehlein A."/>
            <person name="Beck M."/>
            <person name="Schiel-Bengelsdorf B."/>
            <person name="Bengelsdorf F.R."/>
            <person name="Daniel R."/>
            <person name="Duerre P."/>
        </authorList>
    </citation>
    <scope>NUCLEOTIDE SEQUENCE [LARGE SCALE GENOMIC DNA]</scope>
    <source>
        <strain evidence="2">DSM 5847</strain>
    </source>
</reference>
<dbReference type="Proteomes" id="UP000037043">
    <property type="component" value="Unassembled WGS sequence"/>
</dbReference>
<dbReference type="GO" id="GO:0016740">
    <property type="term" value="F:transferase activity"/>
    <property type="evidence" value="ECO:0007669"/>
    <property type="project" value="UniProtKB-KW"/>
</dbReference>
<keyword evidence="1" id="KW-0808">Transferase</keyword>
<dbReference type="Gene3D" id="3.40.50.2000">
    <property type="entry name" value="Glycogen Phosphorylase B"/>
    <property type="match status" value="2"/>
</dbReference>
<evidence type="ECO:0000313" key="1">
    <source>
        <dbReference type="EMBL" id="KOA20581.1"/>
    </source>
</evidence>
<evidence type="ECO:0000313" key="2">
    <source>
        <dbReference type="Proteomes" id="UP000037043"/>
    </source>
</evidence>
<accession>A0A0L6ZC90</accession>
<sequence length="378" mass="44052">MKILFITPNNINEKNGGGINVKKLYLGLKSFESSNILIYSPSKLKESCSVAKKNKIYDILSRTVFHSNYLYINWKIDRHKLLRYRPDIIILSNSRLGFIAKDIRKKNNDIRIITQLDNIEYDYCENYVEKYYGLKKIFIKLIEKISVSRDENSALKFSDKLIFLTERDRKRAHKLYNYSNSNEFILPICLEKSNIKLVKNNMKLNLVFLASLWYAPNYNGILWFIKEVWNKINFIDMNLIIGGNRPNEELIKFNGINNIYIYANFNRIEDIVPQNSIFISPIFQGAGMKVKVAEALSLGLAVIATKESLVGYEEALNDNENEVIFEANNSSEFINLINNVINKKNDYCLNENNAKYIFNKYYSIERVVEQLDSIVEIS</sequence>
<proteinExistence type="predicted"/>
<dbReference type="EMBL" id="LHUR01000012">
    <property type="protein sequence ID" value="KOA20581.1"/>
    <property type="molecule type" value="Genomic_DNA"/>
</dbReference>
<dbReference type="STRING" id="36844.SAMN04488501_103280"/>
<name>A0A0L6ZC90_9CLOT</name>
<dbReference type="PANTHER" id="PTHR12526">
    <property type="entry name" value="GLYCOSYLTRANSFERASE"/>
    <property type="match status" value="1"/>
</dbReference>
<comment type="caution">
    <text evidence="1">The sequence shown here is derived from an EMBL/GenBank/DDBJ whole genome shotgun (WGS) entry which is preliminary data.</text>
</comment>
<dbReference type="AlphaFoldDB" id="A0A0L6ZC90"/>
<protein>
    <submittedName>
        <fullName evidence="1">Glycosyl transferases group 1</fullName>
    </submittedName>
</protein>
<dbReference type="PATRIC" id="fig|1121318.3.peg.727"/>
<dbReference type="SUPFAM" id="SSF53756">
    <property type="entry name" value="UDP-Glycosyltransferase/glycogen phosphorylase"/>
    <property type="match status" value="1"/>
</dbReference>
<dbReference type="Pfam" id="PF13692">
    <property type="entry name" value="Glyco_trans_1_4"/>
    <property type="match status" value="1"/>
</dbReference>